<feature type="transmembrane region" description="Helical" evidence="1">
    <location>
        <begin position="58"/>
        <end position="79"/>
    </location>
</feature>
<comment type="caution">
    <text evidence="4">The sequence shown here is derived from an EMBL/GenBank/DDBJ whole genome shotgun (WGS) entry which is preliminary data.</text>
</comment>
<sequence>MKNSNKTIWGIALIAIGVIWGLKASGILNVNLFFKGWWTLFIIIPSLIGLIKDEDKIGNLIGIIIGCSILLLVQGIISFEKIGHLIFPAILVGSGLVVLFKNTIDAPTTKKIKEISKDKKGEEYFSTFSGQKIVLDEEVKNLELSAIFGAIECDLRNAIIKEDAVIETTAIFGGIEIYVPDDVEVKVVHTSIFGGLDNKTGKKKEESKDKKDSKSKKTIYINSTNIFGGTEVK</sequence>
<protein>
    <submittedName>
        <fullName evidence="4">Cell wall-active antibiotics response protein</fullName>
    </submittedName>
</protein>
<evidence type="ECO:0000259" key="2">
    <source>
        <dbReference type="Pfam" id="PF09922"/>
    </source>
</evidence>
<gene>
    <name evidence="4" type="ORF">GX533_01130</name>
</gene>
<dbReference type="EMBL" id="DUTP01000002">
    <property type="protein sequence ID" value="HHX99274.1"/>
    <property type="molecule type" value="Genomic_DNA"/>
</dbReference>
<organism evidence="4 5">
    <name type="scientific">Candidatus Dojkabacteria bacterium</name>
    <dbReference type="NCBI Taxonomy" id="2099670"/>
    <lineage>
        <taxon>Bacteria</taxon>
        <taxon>Candidatus Dojkabacteria</taxon>
    </lineage>
</organism>
<keyword evidence="1" id="KW-0812">Transmembrane</keyword>
<reference evidence="4 5" key="1">
    <citation type="journal article" date="2020" name="Biotechnol. Biofuels">
        <title>New insights from the biogas microbiome by comprehensive genome-resolved metagenomics of nearly 1600 species originating from multiple anaerobic digesters.</title>
        <authorList>
            <person name="Campanaro S."/>
            <person name="Treu L."/>
            <person name="Rodriguez-R L.M."/>
            <person name="Kovalovszki A."/>
            <person name="Ziels R.M."/>
            <person name="Maus I."/>
            <person name="Zhu X."/>
            <person name="Kougias P.G."/>
            <person name="Basile A."/>
            <person name="Luo G."/>
            <person name="Schluter A."/>
            <person name="Konstantinidis K.T."/>
            <person name="Angelidaki I."/>
        </authorList>
    </citation>
    <scope>NUCLEOTIDE SEQUENCE [LARGE SCALE GENOMIC DNA]</scope>
    <source>
        <strain evidence="4">AS05jafATM_89</strain>
    </source>
</reference>
<feature type="transmembrane region" description="Helical" evidence="1">
    <location>
        <begin position="32"/>
        <end position="51"/>
    </location>
</feature>
<dbReference type="Pfam" id="PF22570">
    <property type="entry name" value="LiaF-TM"/>
    <property type="match status" value="1"/>
</dbReference>
<dbReference type="PANTHER" id="PTHR40763">
    <property type="entry name" value="MEMBRANE PROTEIN-RELATED"/>
    <property type="match status" value="1"/>
</dbReference>
<evidence type="ECO:0000313" key="4">
    <source>
        <dbReference type="EMBL" id="HHX99274.1"/>
    </source>
</evidence>
<keyword evidence="1" id="KW-0472">Membrane</keyword>
<dbReference type="InterPro" id="IPR024425">
    <property type="entry name" value="LiaF-like_C"/>
</dbReference>
<evidence type="ECO:0000313" key="5">
    <source>
        <dbReference type="Proteomes" id="UP000576550"/>
    </source>
</evidence>
<dbReference type="InterPro" id="IPR054331">
    <property type="entry name" value="LiaF_TM"/>
</dbReference>
<dbReference type="PANTHER" id="PTHR40763:SF5">
    <property type="entry name" value="MEMBRANE PROTEIN"/>
    <property type="match status" value="1"/>
</dbReference>
<evidence type="ECO:0000256" key="1">
    <source>
        <dbReference type="SAM" id="Phobius"/>
    </source>
</evidence>
<feature type="transmembrane region" description="Helical" evidence="1">
    <location>
        <begin position="85"/>
        <end position="104"/>
    </location>
</feature>
<dbReference type="Pfam" id="PF09922">
    <property type="entry name" value="LiaF-like_C"/>
    <property type="match status" value="1"/>
</dbReference>
<feature type="domain" description="LiaF transmembrane" evidence="3">
    <location>
        <begin position="8"/>
        <end position="102"/>
    </location>
</feature>
<proteinExistence type="predicted"/>
<evidence type="ECO:0000259" key="3">
    <source>
        <dbReference type="Pfam" id="PF22570"/>
    </source>
</evidence>
<keyword evidence="1" id="KW-1133">Transmembrane helix</keyword>
<feature type="domain" description="Cell wall-active antibiotics response LiaF-like C-terminal" evidence="2">
    <location>
        <begin position="138"/>
        <end position="232"/>
    </location>
</feature>
<name>A0A832RCD0_9BACT</name>
<accession>A0A832RCD0</accession>
<feature type="transmembrane region" description="Helical" evidence="1">
    <location>
        <begin position="7"/>
        <end position="26"/>
    </location>
</feature>
<dbReference type="AlphaFoldDB" id="A0A832RCD0"/>
<dbReference type="Proteomes" id="UP000576550">
    <property type="component" value="Unassembled WGS sequence"/>
</dbReference>